<protein>
    <submittedName>
        <fullName evidence="2">Uncharacterized protein</fullName>
    </submittedName>
</protein>
<name>A0A5C8ZCD4_9ACTN</name>
<sequence length="268" mass="29704">MAAAVFTLFTFLVAVWAVVYAKRQVQGAREQLEEARSLRREQAQPYVVAYARTRDEVSPHQLEVVLENLGATGARNVVVTSAPPLVRTDPATGGAEPVALPYLLPFLAPSQRWQTYWDSGPELVASNLPQRFEVTVAYDDSFGDHHQEVFVLDWSVFVPRLFSGERTVHHLGKALEDLAKTMKAWSSKNEVVRVATYDGEDFDRKRAREARSAAHRRAKRGRAHQELVERLLPAEASAVVPDEVTEDASPASEAASGPEPFRSPSSEA</sequence>
<dbReference type="Proteomes" id="UP000321234">
    <property type="component" value="Unassembled WGS sequence"/>
</dbReference>
<dbReference type="AlphaFoldDB" id="A0A5C8ZCD4"/>
<organism evidence="2 3">
    <name type="scientific">Quadrisphaera setariae</name>
    <dbReference type="NCBI Taxonomy" id="2593304"/>
    <lineage>
        <taxon>Bacteria</taxon>
        <taxon>Bacillati</taxon>
        <taxon>Actinomycetota</taxon>
        <taxon>Actinomycetes</taxon>
        <taxon>Kineosporiales</taxon>
        <taxon>Kineosporiaceae</taxon>
        <taxon>Quadrisphaera</taxon>
    </lineage>
</organism>
<feature type="compositionally biased region" description="Low complexity" evidence="1">
    <location>
        <begin position="247"/>
        <end position="260"/>
    </location>
</feature>
<accession>A0A5C8ZCD4</accession>
<proteinExistence type="predicted"/>
<evidence type="ECO:0000256" key="1">
    <source>
        <dbReference type="SAM" id="MobiDB-lite"/>
    </source>
</evidence>
<evidence type="ECO:0000313" key="2">
    <source>
        <dbReference type="EMBL" id="TXR55765.1"/>
    </source>
</evidence>
<gene>
    <name evidence="2" type="ORF">FMM08_13155</name>
</gene>
<keyword evidence="3" id="KW-1185">Reference proteome</keyword>
<dbReference type="RefSeq" id="WP_147926821.1">
    <property type="nucleotide sequence ID" value="NZ_VKAC01000007.1"/>
</dbReference>
<feature type="region of interest" description="Disordered" evidence="1">
    <location>
        <begin position="238"/>
        <end position="268"/>
    </location>
</feature>
<evidence type="ECO:0000313" key="3">
    <source>
        <dbReference type="Proteomes" id="UP000321234"/>
    </source>
</evidence>
<comment type="caution">
    <text evidence="2">The sequence shown here is derived from an EMBL/GenBank/DDBJ whole genome shotgun (WGS) entry which is preliminary data.</text>
</comment>
<reference evidence="2 3" key="1">
    <citation type="submission" date="2019-07" db="EMBL/GenBank/DDBJ databases">
        <title>Quadrisphaera sp. strain DD2A genome sequencing and assembly.</title>
        <authorList>
            <person name="Kim I."/>
        </authorList>
    </citation>
    <scope>NUCLEOTIDE SEQUENCE [LARGE SCALE GENOMIC DNA]</scope>
    <source>
        <strain evidence="2 3">DD2A</strain>
    </source>
</reference>
<dbReference type="EMBL" id="VKAC01000007">
    <property type="protein sequence ID" value="TXR55765.1"/>
    <property type="molecule type" value="Genomic_DNA"/>
</dbReference>
<dbReference type="OrthoDB" id="3700439at2"/>